<dbReference type="Proteomes" id="UP000663879">
    <property type="component" value="Unassembled WGS sequence"/>
</dbReference>
<protein>
    <submittedName>
        <fullName evidence="1">Uncharacterized protein</fullName>
    </submittedName>
</protein>
<dbReference type="EMBL" id="CAJNOC010000784">
    <property type="protein sequence ID" value="CAF0802620.1"/>
    <property type="molecule type" value="Genomic_DNA"/>
</dbReference>
<evidence type="ECO:0000313" key="1">
    <source>
        <dbReference type="EMBL" id="CAF0802620.1"/>
    </source>
</evidence>
<evidence type="ECO:0000313" key="2">
    <source>
        <dbReference type="Proteomes" id="UP000663879"/>
    </source>
</evidence>
<name>A0A813SUK1_9BILA</name>
<sequence>MRIINVKFIELPKTTKCKIIELEEFFEVELDVGVREKIELLQRCMSIDIIASTNSNMVFDENLMLFTLDNHDDIYDMFGMERDYLKGFMNFI</sequence>
<keyword evidence="2" id="KW-1185">Reference proteome</keyword>
<dbReference type="AlphaFoldDB" id="A0A813SUK1"/>
<proteinExistence type="predicted"/>
<organism evidence="1 2">
    <name type="scientific">Brachionus calyciflorus</name>
    <dbReference type="NCBI Taxonomy" id="104777"/>
    <lineage>
        <taxon>Eukaryota</taxon>
        <taxon>Metazoa</taxon>
        <taxon>Spiralia</taxon>
        <taxon>Gnathifera</taxon>
        <taxon>Rotifera</taxon>
        <taxon>Eurotatoria</taxon>
        <taxon>Monogononta</taxon>
        <taxon>Pseudotrocha</taxon>
        <taxon>Ploima</taxon>
        <taxon>Brachionidae</taxon>
        <taxon>Brachionus</taxon>
    </lineage>
</organism>
<comment type="caution">
    <text evidence="1">The sequence shown here is derived from an EMBL/GenBank/DDBJ whole genome shotgun (WGS) entry which is preliminary data.</text>
</comment>
<gene>
    <name evidence="1" type="ORF">OXX778_LOCUS6550</name>
</gene>
<reference evidence="1" key="1">
    <citation type="submission" date="2021-02" db="EMBL/GenBank/DDBJ databases">
        <authorList>
            <person name="Nowell W R."/>
        </authorList>
    </citation>
    <scope>NUCLEOTIDE SEQUENCE</scope>
    <source>
        <strain evidence="1">Ploen Becks lab</strain>
    </source>
</reference>
<accession>A0A813SUK1</accession>